<dbReference type="PANTHER" id="PTHR46623:SF6">
    <property type="entry name" value="ALPHA_BETA-HYDROLASES SUPERFAMILY PROTEIN"/>
    <property type="match status" value="1"/>
</dbReference>
<feature type="domain" description="Dienelactone hydrolase" evidence="1">
    <location>
        <begin position="71"/>
        <end position="291"/>
    </location>
</feature>
<gene>
    <name evidence="2" type="ORF">OTERR_28340</name>
</gene>
<evidence type="ECO:0000313" key="3">
    <source>
        <dbReference type="Proteomes" id="UP000323671"/>
    </source>
</evidence>
<dbReference type="Pfam" id="PF01738">
    <property type="entry name" value="DLH"/>
    <property type="match status" value="1"/>
</dbReference>
<dbReference type="InterPro" id="IPR029058">
    <property type="entry name" value="AB_hydrolase_fold"/>
</dbReference>
<dbReference type="Proteomes" id="UP000323671">
    <property type="component" value="Chromosome"/>
</dbReference>
<dbReference type="InterPro" id="IPR006311">
    <property type="entry name" value="TAT_signal"/>
</dbReference>
<dbReference type="InterPro" id="IPR051049">
    <property type="entry name" value="Dienelactone_hydrolase-like"/>
</dbReference>
<dbReference type="InterPro" id="IPR002925">
    <property type="entry name" value="Dienelactn_hydro"/>
</dbReference>
<organism evidence="2 3">
    <name type="scientific">Oryzomicrobium terrae</name>
    <dbReference type="NCBI Taxonomy" id="1735038"/>
    <lineage>
        <taxon>Bacteria</taxon>
        <taxon>Pseudomonadati</taxon>
        <taxon>Pseudomonadota</taxon>
        <taxon>Betaproteobacteria</taxon>
        <taxon>Rhodocyclales</taxon>
        <taxon>Rhodocyclaceae</taxon>
        <taxon>Oryzomicrobium</taxon>
    </lineage>
</organism>
<accession>A0A5C1EBI9</accession>
<dbReference type="SUPFAM" id="SSF53474">
    <property type="entry name" value="alpha/beta-Hydrolases"/>
    <property type="match status" value="1"/>
</dbReference>
<evidence type="ECO:0000313" key="2">
    <source>
        <dbReference type="EMBL" id="QEL66310.1"/>
    </source>
</evidence>
<proteinExistence type="predicted"/>
<sequence>MTMLEKETSTEFDSLMPRVGFSRRGFLVGSIAAGFALATQPVMAQTAIDTTPDGLVTGIEPLVGADRHPVPAYYARPEGKGPFPVVLVASEIFGVHHYIQDVCRRLAHQGYFAIAPDLFVRQGDPTKISNVQQILDGIVAKVPDAQVLGDLDAAVKFATAHGGDAKRLYMTGFCWGGRITWLYAAHNSTLRAAVAWYGKVDGAPSALAPKQPVDLAAGLTVPVLGLYGGKDQGIPLDDVEEMKGALKKGKSGSDIVVFPEAGHAFHADYRPSYRKAEAEEGWKRLLDWYARHGSGRG</sequence>
<keyword evidence="3" id="KW-1185">Reference proteome</keyword>
<protein>
    <submittedName>
        <fullName evidence="2">Carboxymethylenebutenolidase</fullName>
    </submittedName>
</protein>
<dbReference type="AlphaFoldDB" id="A0A5C1EBI9"/>
<dbReference type="PROSITE" id="PS51318">
    <property type="entry name" value="TAT"/>
    <property type="match status" value="1"/>
</dbReference>
<dbReference type="GO" id="GO:0016787">
    <property type="term" value="F:hydrolase activity"/>
    <property type="evidence" value="ECO:0007669"/>
    <property type="project" value="InterPro"/>
</dbReference>
<dbReference type="KEGG" id="otr:OTERR_28340"/>
<dbReference type="EMBL" id="CP022579">
    <property type="protein sequence ID" value="QEL66310.1"/>
    <property type="molecule type" value="Genomic_DNA"/>
</dbReference>
<reference evidence="2 3" key="1">
    <citation type="submission" date="2017-07" db="EMBL/GenBank/DDBJ databases">
        <title>Complete genome sequence of Oryzomicrobium terrae TPP412.</title>
        <authorList>
            <person name="Chiu L.-W."/>
            <person name="Lo K.-J."/>
            <person name="Tsai Y.-M."/>
            <person name="Lin S.-S."/>
            <person name="Kuo C.-H."/>
            <person name="Liu C.-T."/>
        </authorList>
    </citation>
    <scope>NUCLEOTIDE SEQUENCE [LARGE SCALE GENOMIC DNA]</scope>
    <source>
        <strain evidence="2 3">TPP412</strain>
    </source>
</reference>
<dbReference type="PANTHER" id="PTHR46623">
    <property type="entry name" value="CARBOXYMETHYLENEBUTENOLIDASE-RELATED"/>
    <property type="match status" value="1"/>
</dbReference>
<name>A0A5C1EBI9_9RHOO</name>
<dbReference type="Gene3D" id="3.40.50.1820">
    <property type="entry name" value="alpha/beta hydrolase"/>
    <property type="match status" value="1"/>
</dbReference>
<evidence type="ECO:0000259" key="1">
    <source>
        <dbReference type="Pfam" id="PF01738"/>
    </source>
</evidence>